<dbReference type="EMBL" id="LIWG01000010">
    <property type="protein sequence ID" value="MBE3608578.1"/>
    <property type="molecule type" value="Genomic_DNA"/>
</dbReference>
<proteinExistence type="predicted"/>
<evidence type="ECO:0000313" key="8">
    <source>
        <dbReference type="Proteomes" id="UP000650616"/>
    </source>
</evidence>
<organism evidence="7 8">
    <name type="scientific">Campylobacter californiensis</name>
    <dbReference type="NCBI Taxonomy" id="1032243"/>
    <lineage>
        <taxon>Bacteria</taxon>
        <taxon>Pseudomonadati</taxon>
        <taxon>Campylobacterota</taxon>
        <taxon>Epsilonproteobacteria</taxon>
        <taxon>Campylobacterales</taxon>
        <taxon>Campylobacteraceae</taxon>
        <taxon>Campylobacter</taxon>
    </lineage>
</organism>
<dbReference type="Gene3D" id="1.10.1040.10">
    <property type="entry name" value="N-(1-d-carboxylethyl)-l-norvaline Dehydrogenase, domain 2"/>
    <property type="match status" value="1"/>
</dbReference>
<evidence type="ECO:0000256" key="2">
    <source>
        <dbReference type="ARBA" id="ARBA00023027"/>
    </source>
</evidence>
<dbReference type="SUPFAM" id="SSF48179">
    <property type="entry name" value="6-phosphogluconate dehydrogenase C-terminal domain-like"/>
    <property type="match status" value="1"/>
</dbReference>
<dbReference type="InterPro" id="IPR006115">
    <property type="entry name" value="6PGDH_NADP-bd"/>
</dbReference>
<sequence>MKIGWIGLGAMGKPMASNLINAGFELCVYNRTASKTQELENLGAKAYKSIKELIQNSKFIFIMLSDGNAIREILTSKDGVLDALSSGQIIVNMSTISPLEAQEFHSLVKQKGCEYIDAPVSGSVGAAVSKTLLVLVSGESRAKELCAPYFKALSKASIDFGDSPKAAVAKLSINMLLGVFTQAMAESITFAAKLGLEKEKVLDMIGMSAMNTPLFGFKRELFATENFPSAFALELMSKDLGLLKQMMDEQGLNLPLSEISNKAYLQAKNEGLGKEDMSAILKTVKGDNR</sequence>
<dbReference type="Gene3D" id="3.40.50.720">
    <property type="entry name" value="NAD(P)-binding Rossmann-like Domain"/>
    <property type="match status" value="1"/>
</dbReference>
<dbReference type="Pfam" id="PF03446">
    <property type="entry name" value="NAD_binding_2"/>
    <property type="match status" value="1"/>
</dbReference>
<gene>
    <name evidence="6" type="ORF">CCAL12919_06185</name>
    <name evidence="7" type="ORF">CCAL9337_07575</name>
</gene>
<dbReference type="GO" id="GO:0016491">
    <property type="term" value="F:oxidoreductase activity"/>
    <property type="evidence" value="ECO:0007669"/>
    <property type="project" value="UniProtKB-KW"/>
</dbReference>
<evidence type="ECO:0000313" key="7">
    <source>
        <dbReference type="EMBL" id="MBE3608578.1"/>
    </source>
</evidence>
<dbReference type="PANTHER" id="PTHR43580:SF2">
    <property type="entry name" value="CYTOKINE-LIKE NUCLEAR FACTOR N-PAC"/>
    <property type="match status" value="1"/>
</dbReference>
<protein>
    <submittedName>
        <fullName evidence="7">NAD(P)-dependent oxidoreductase</fullName>
    </submittedName>
</protein>
<evidence type="ECO:0000256" key="3">
    <source>
        <dbReference type="PIRSR" id="PIRSR000103-1"/>
    </source>
</evidence>
<feature type="active site" evidence="3">
    <location>
        <position position="170"/>
    </location>
</feature>
<keyword evidence="2" id="KW-0520">NAD</keyword>
<feature type="domain" description="6-phosphogluconate dehydrogenase NADP-binding" evidence="4">
    <location>
        <begin position="2"/>
        <end position="156"/>
    </location>
</feature>
<feature type="domain" description="3-hydroxyisobutyrate dehydrogenase-like NAD-binding" evidence="5">
    <location>
        <begin position="166"/>
        <end position="283"/>
    </location>
</feature>
<dbReference type="AlphaFoldDB" id="A0AAW3ZX75"/>
<accession>A0AAW3ZX75</accession>
<dbReference type="InterPro" id="IPR015815">
    <property type="entry name" value="HIBADH-related"/>
</dbReference>
<dbReference type="PANTHER" id="PTHR43580">
    <property type="entry name" value="OXIDOREDUCTASE GLYR1-RELATED"/>
    <property type="match status" value="1"/>
</dbReference>
<comment type="caution">
    <text evidence="7">The sequence shown here is derived from an EMBL/GenBank/DDBJ whole genome shotgun (WGS) entry which is preliminary data.</text>
</comment>
<dbReference type="InterPro" id="IPR013328">
    <property type="entry name" value="6PGD_dom2"/>
</dbReference>
<dbReference type="InterPro" id="IPR036291">
    <property type="entry name" value="NAD(P)-bd_dom_sf"/>
</dbReference>
<dbReference type="Proteomes" id="UP001318760">
    <property type="component" value="Unassembled WGS sequence"/>
</dbReference>
<dbReference type="Pfam" id="PF14833">
    <property type="entry name" value="NAD_binding_11"/>
    <property type="match status" value="1"/>
</dbReference>
<dbReference type="InterPro" id="IPR029154">
    <property type="entry name" value="HIBADH-like_NADP-bd"/>
</dbReference>
<evidence type="ECO:0000259" key="4">
    <source>
        <dbReference type="Pfam" id="PF03446"/>
    </source>
</evidence>
<dbReference type="RefSeq" id="WP_170016819.1">
    <property type="nucleotide sequence ID" value="NZ_CP012545.1"/>
</dbReference>
<keyword evidence="8" id="KW-1185">Reference proteome</keyword>
<keyword evidence="1" id="KW-0560">Oxidoreductase</keyword>
<reference evidence="6 9" key="2">
    <citation type="submission" date="2020-10" db="EMBL/GenBank/DDBJ databases">
        <title>Campylobacter californiensis sp. nov. isolated from cattle and feral swine in California.</title>
        <authorList>
            <person name="Miller W.G."/>
        </authorList>
    </citation>
    <scope>NUCLEOTIDE SEQUENCE [LARGE SCALE GENOMIC DNA]</scope>
    <source>
        <strain evidence="6 9">RM12919</strain>
    </source>
</reference>
<reference evidence="7 8" key="1">
    <citation type="submission" date="2015-08" db="EMBL/GenBank/DDBJ databases">
        <title>Comparative genomics of the Campylobacter concisus group.</title>
        <authorList>
            <person name="Yee E."/>
            <person name="Chapman M.H."/>
            <person name="Huynh S."/>
            <person name="Bono J.L."/>
            <person name="On S.L."/>
            <person name="St Leger J."/>
            <person name="Foster G."/>
            <person name="Parker C.T."/>
            <person name="Miller W.G."/>
        </authorList>
    </citation>
    <scope>NUCLEOTIDE SEQUENCE [LARGE SCALE GENOMIC DNA]</scope>
    <source>
        <strain evidence="7 8">RM9337</strain>
    </source>
</reference>
<dbReference type="GO" id="GO:0051287">
    <property type="term" value="F:NAD binding"/>
    <property type="evidence" value="ECO:0007669"/>
    <property type="project" value="InterPro"/>
</dbReference>
<dbReference type="SUPFAM" id="SSF51735">
    <property type="entry name" value="NAD(P)-binding Rossmann-fold domains"/>
    <property type="match status" value="1"/>
</dbReference>
<name>A0AAW3ZX75_9BACT</name>
<evidence type="ECO:0000313" key="9">
    <source>
        <dbReference type="Proteomes" id="UP001318760"/>
    </source>
</evidence>
<dbReference type="EMBL" id="JADBHS010000010">
    <property type="protein sequence ID" value="MBE2986718.1"/>
    <property type="molecule type" value="Genomic_DNA"/>
</dbReference>
<evidence type="ECO:0000256" key="1">
    <source>
        <dbReference type="ARBA" id="ARBA00023002"/>
    </source>
</evidence>
<dbReference type="InterPro" id="IPR051265">
    <property type="entry name" value="HIBADH-related_NP60_sf"/>
</dbReference>
<dbReference type="InterPro" id="IPR008927">
    <property type="entry name" value="6-PGluconate_DH-like_C_sf"/>
</dbReference>
<dbReference type="GO" id="GO:0050661">
    <property type="term" value="F:NADP binding"/>
    <property type="evidence" value="ECO:0007669"/>
    <property type="project" value="InterPro"/>
</dbReference>
<evidence type="ECO:0000313" key="6">
    <source>
        <dbReference type="EMBL" id="MBE2986718.1"/>
    </source>
</evidence>
<dbReference type="Proteomes" id="UP000650616">
    <property type="component" value="Unassembled WGS sequence"/>
</dbReference>
<dbReference type="PIRSF" id="PIRSF000103">
    <property type="entry name" value="HIBADH"/>
    <property type="match status" value="1"/>
</dbReference>
<evidence type="ECO:0000259" key="5">
    <source>
        <dbReference type="Pfam" id="PF14833"/>
    </source>
</evidence>